<gene>
    <name evidence="7" type="ORF">DCMF_09205</name>
</gene>
<evidence type="ECO:0000256" key="1">
    <source>
        <dbReference type="ARBA" id="ARBA00022448"/>
    </source>
</evidence>
<feature type="domain" description="4Fe-4S ferredoxin-type" evidence="6">
    <location>
        <begin position="19"/>
        <end position="50"/>
    </location>
</feature>
<proteinExistence type="predicted"/>
<reference evidence="7 8" key="1">
    <citation type="submission" date="2016-10" db="EMBL/GenBank/DDBJ databases">
        <title>Complete Genome Sequence of Peptococcaceae strain DCMF.</title>
        <authorList>
            <person name="Edwards R.J."/>
            <person name="Holland S.I."/>
            <person name="Deshpande N.P."/>
            <person name="Wong Y.K."/>
            <person name="Ertan H."/>
            <person name="Manefield M."/>
            <person name="Russell T.L."/>
            <person name="Lee M.J."/>
        </authorList>
    </citation>
    <scope>NUCLEOTIDE SEQUENCE [LARGE SCALE GENOMIC DNA]</scope>
    <source>
        <strain evidence="7 8">DCMF</strain>
    </source>
</reference>
<dbReference type="GO" id="GO:0005506">
    <property type="term" value="F:iron ion binding"/>
    <property type="evidence" value="ECO:0007669"/>
    <property type="project" value="InterPro"/>
</dbReference>
<dbReference type="Pfam" id="PF13237">
    <property type="entry name" value="Fer4_10"/>
    <property type="match status" value="1"/>
</dbReference>
<dbReference type="GO" id="GO:0051536">
    <property type="term" value="F:iron-sulfur cluster binding"/>
    <property type="evidence" value="ECO:0007669"/>
    <property type="project" value="UniProtKB-KW"/>
</dbReference>
<dbReference type="PANTHER" id="PTHR43082:SF3">
    <property type="entry name" value="FERREDOXIN-LIKE PROTEIN YDIT"/>
    <property type="match status" value="1"/>
</dbReference>
<dbReference type="InterPro" id="IPR017900">
    <property type="entry name" value="4Fe4S_Fe_S_CS"/>
</dbReference>
<dbReference type="InterPro" id="IPR017896">
    <property type="entry name" value="4Fe4S_Fe-S-bd"/>
</dbReference>
<keyword evidence="4" id="KW-0408">Iron</keyword>
<dbReference type="AlphaFoldDB" id="A0A3G1KS12"/>
<accession>A0A3G1KS12</accession>
<evidence type="ECO:0000313" key="8">
    <source>
        <dbReference type="Proteomes" id="UP000323521"/>
    </source>
</evidence>
<dbReference type="PIRSF" id="PIRSF036548">
    <property type="entry name" value="Fdx_FixX"/>
    <property type="match status" value="1"/>
</dbReference>
<keyword evidence="5" id="KW-0411">Iron-sulfur</keyword>
<feature type="domain" description="4Fe-4S ferredoxin-type" evidence="6">
    <location>
        <begin position="51"/>
        <end position="79"/>
    </location>
</feature>
<dbReference type="RefSeq" id="WP_148134161.1">
    <property type="nucleotide sequence ID" value="NZ_CP017634.1"/>
</dbReference>
<dbReference type="Proteomes" id="UP000323521">
    <property type="component" value="Chromosome"/>
</dbReference>
<keyword evidence="1" id="KW-0813">Transport</keyword>
<keyword evidence="2" id="KW-0479">Metal-binding</keyword>
<dbReference type="SUPFAM" id="SSF54862">
    <property type="entry name" value="4Fe-4S ferredoxins"/>
    <property type="match status" value="1"/>
</dbReference>
<dbReference type="Gene3D" id="3.30.70.20">
    <property type="match status" value="1"/>
</dbReference>
<evidence type="ECO:0000259" key="6">
    <source>
        <dbReference type="PROSITE" id="PS51379"/>
    </source>
</evidence>
<evidence type="ECO:0000256" key="2">
    <source>
        <dbReference type="ARBA" id="ARBA00022723"/>
    </source>
</evidence>
<name>A0A3G1KS12_FORW1</name>
<dbReference type="PROSITE" id="PS00198">
    <property type="entry name" value="4FE4S_FER_1"/>
    <property type="match status" value="1"/>
</dbReference>
<organism evidence="7 8">
    <name type="scientific">Formimonas warabiya</name>
    <dbReference type="NCBI Taxonomy" id="1761012"/>
    <lineage>
        <taxon>Bacteria</taxon>
        <taxon>Bacillati</taxon>
        <taxon>Bacillota</taxon>
        <taxon>Clostridia</taxon>
        <taxon>Eubacteriales</taxon>
        <taxon>Peptococcaceae</taxon>
        <taxon>Candidatus Formimonas</taxon>
    </lineage>
</organism>
<keyword evidence="3" id="KW-0249">Electron transport</keyword>
<evidence type="ECO:0000256" key="3">
    <source>
        <dbReference type="ARBA" id="ARBA00022982"/>
    </source>
</evidence>
<keyword evidence="8" id="KW-1185">Reference proteome</keyword>
<evidence type="ECO:0000256" key="4">
    <source>
        <dbReference type="ARBA" id="ARBA00023004"/>
    </source>
</evidence>
<dbReference type="PROSITE" id="PS51379">
    <property type="entry name" value="4FE4S_FER_2"/>
    <property type="match status" value="2"/>
</dbReference>
<evidence type="ECO:0000256" key="5">
    <source>
        <dbReference type="ARBA" id="ARBA00023014"/>
    </source>
</evidence>
<dbReference type="EMBL" id="CP017634">
    <property type="protein sequence ID" value="ATW24925.1"/>
    <property type="molecule type" value="Genomic_DNA"/>
</dbReference>
<sequence>MINVQDKINLLRFRLDRQSHITIDQEKCAACASKPCLFACPAGMFTLAESEVLYSHEGCLECGTCYVICPGKSITWHYPKGGCGVSFREA</sequence>
<dbReference type="InterPro" id="IPR012206">
    <property type="entry name" value="Fd_FixX"/>
</dbReference>
<dbReference type="PANTHER" id="PTHR43082">
    <property type="entry name" value="FERREDOXIN-LIKE"/>
    <property type="match status" value="1"/>
</dbReference>
<dbReference type="OrthoDB" id="9800260at2"/>
<evidence type="ECO:0000313" key="7">
    <source>
        <dbReference type="EMBL" id="ATW24925.1"/>
    </source>
</evidence>
<protein>
    <submittedName>
        <fullName evidence="7">Ferredoxin family protein</fullName>
    </submittedName>
</protein>
<dbReference type="KEGG" id="fwa:DCMF_09205"/>